<comment type="caution">
    <text evidence="2">The sequence shown here is derived from an EMBL/GenBank/DDBJ whole genome shotgun (WGS) entry which is preliminary data.</text>
</comment>
<evidence type="ECO:0000313" key="3">
    <source>
        <dbReference type="Proteomes" id="UP000657574"/>
    </source>
</evidence>
<dbReference type="AlphaFoldDB" id="A0A917UM91"/>
<gene>
    <name evidence="2" type="ORF">GCM10010121_092740</name>
</gene>
<evidence type="ECO:0000313" key="2">
    <source>
        <dbReference type="EMBL" id="GGJ67490.1"/>
    </source>
</evidence>
<dbReference type="RefSeq" id="WP_189317322.1">
    <property type="nucleotide sequence ID" value="NZ_BMQA01000098.1"/>
</dbReference>
<reference evidence="2" key="1">
    <citation type="journal article" date="2014" name="Int. J. Syst. Evol. Microbiol.">
        <title>Complete genome sequence of Corynebacterium casei LMG S-19264T (=DSM 44701T), isolated from a smear-ripened cheese.</title>
        <authorList>
            <consortium name="US DOE Joint Genome Institute (JGI-PGF)"/>
            <person name="Walter F."/>
            <person name="Albersmeier A."/>
            <person name="Kalinowski J."/>
            <person name="Ruckert C."/>
        </authorList>
    </citation>
    <scope>NUCLEOTIDE SEQUENCE</scope>
    <source>
        <strain evidence="2">JCM 3086</strain>
    </source>
</reference>
<accession>A0A917UM91</accession>
<feature type="domain" description="Htaa" evidence="1">
    <location>
        <begin position="15"/>
        <end position="165"/>
    </location>
</feature>
<reference evidence="2" key="2">
    <citation type="submission" date="2020-09" db="EMBL/GenBank/DDBJ databases">
        <authorList>
            <person name="Sun Q."/>
            <person name="Ohkuma M."/>
        </authorList>
    </citation>
    <scope>NUCLEOTIDE SEQUENCE</scope>
    <source>
        <strain evidence="2">JCM 3086</strain>
    </source>
</reference>
<dbReference type="Proteomes" id="UP000657574">
    <property type="component" value="Unassembled WGS sequence"/>
</dbReference>
<dbReference type="InterPro" id="IPR007331">
    <property type="entry name" value="Htaa"/>
</dbReference>
<sequence>MTDATAASQELPTGLLWGLKASFLQYLSRLPDAKHSVDRGAVLGSEGRLLFPTDSLADYDAEIGTGTLRFAGDVRFPGHFGALFLMLVDPWVTITEGGATLSIADPATYPALDRRLTLLDLEPRPWVEHLGARLYPPMTATLRAEGVPLFNDVYQAGEPFDPVNLRVVV</sequence>
<dbReference type="Pfam" id="PF04213">
    <property type="entry name" value="HtaA"/>
    <property type="match status" value="1"/>
</dbReference>
<name>A0A917UM91_9ACTN</name>
<keyword evidence="3" id="KW-1185">Reference proteome</keyword>
<organism evidence="2 3">
    <name type="scientific">Streptomyces brasiliensis</name>
    <dbReference type="NCBI Taxonomy" id="1954"/>
    <lineage>
        <taxon>Bacteria</taxon>
        <taxon>Bacillati</taxon>
        <taxon>Actinomycetota</taxon>
        <taxon>Actinomycetes</taxon>
        <taxon>Kitasatosporales</taxon>
        <taxon>Streptomycetaceae</taxon>
        <taxon>Streptomyces</taxon>
    </lineage>
</organism>
<proteinExistence type="predicted"/>
<dbReference type="EMBL" id="BMQA01000098">
    <property type="protein sequence ID" value="GGJ67490.1"/>
    <property type="molecule type" value="Genomic_DNA"/>
</dbReference>
<evidence type="ECO:0000259" key="1">
    <source>
        <dbReference type="Pfam" id="PF04213"/>
    </source>
</evidence>
<protein>
    <recommendedName>
        <fullName evidence="1">Htaa domain-containing protein</fullName>
    </recommendedName>
</protein>